<accession>A0AC60PHP1</accession>
<evidence type="ECO:0000313" key="1">
    <source>
        <dbReference type="EMBL" id="KAG0419560.1"/>
    </source>
</evidence>
<reference evidence="1 2" key="1">
    <citation type="journal article" date="2020" name="Cell">
        <title>Large-Scale Comparative Analyses of Tick Genomes Elucidate Their Genetic Diversity and Vector Capacities.</title>
        <authorList>
            <consortium name="Tick Genome and Microbiome Consortium (TIGMIC)"/>
            <person name="Jia N."/>
            <person name="Wang J."/>
            <person name="Shi W."/>
            <person name="Du L."/>
            <person name="Sun Y."/>
            <person name="Zhan W."/>
            <person name="Jiang J.F."/>
            <person name="Wang Q."/>
            <person name="Zhang B."/>
            <person name="Ji P."/>
            <person name="Bell-Sakyi L."/>
            <person name="Cui X.M."/>
            <person name="Yuan T.T."/>
            <person name="Jiang B.G."/>
            <person name="Yang W.F."/>
            <person name="Lam T.T."/>
            <person name="Chang Q.C."/>
            <person name="Ding S.J."/>
            <person name="Wang X.J."/>
            <person name="Zhu J.G."/>
            <person name="Ruan X.D."/>
            <person name="Zhao L."/>
            <person name="Wei J.T."/>
            <person name="Ye R.Z."/>
            <person name="Que T.C."/>
            <person name="Du C.H."/>
            <person name="Zhou Y.H."/>
            <person name="Cheng J.X."/>
            <person name="Dai P.F."/>
            <person name="Guo W.B."/>
            <person name="Han X.H."/>
            <person name="Huang E.J."/>
            <person name="Li L.F."/>
            <person name="Wei W."/>
            <person name="Gao Y.C."/>
            <person name="Liu J.Z."/>
            <person name="Shao H.Z."/>
            <person name="Wang X."/>
            <person name="Wang C.C."/>
            <person name="Yang T.C."/>
            <person name="Huo Q.B."/>
            <person name="Li W."/>
            <person name="Chen H.Y."/>
            <person name="Chen S.E."/>
            <person name="Zhou L.G."/>
            <person name="Ni X.B."/>
            <person name="Tian J.H."/>
            <person name="Sheng Y."/>
            <person name="Liu T."/>
            <person name="Pan Y.S."/>
            <person name="Xia L.Y."/>
            <person name="Li J."/>
            <person name="Zhao F."/>
            <person name="Cao W.C."/>
        </authorList>
    </citation>
    <scope>NUCLEOTIDE SEQUENCE [LARGE SCALE GENOMIC DNA]</scope>
    <source>
        <strain evidence="1">Iper-2018</strain>
    </source>
</reference>
<sequence>MPESIDVPKYQKVNRTEPSSTRNRPSESSRLIARRVETKPKRPTRCRRRRNIKNRRRDNKKEKEAEALYLRGDEKALARVRVRTAAAGQRRGRWRSLQDGAGPLIVLNAQQSEGKSDDLLTASCIVSTAPEGQKRARSTVQASTASKRSTQARTSARSVQTTSSRGMYGKDSSHDEDGYTLVTYSRKKRYPLMAATPPTPTQPPAPRLSRLTVILRPCQPCRILDEPYIKLDEALSSHLRTSLALVPGTRTPNFTTRFLTHSNQLALDVYDPTVRDAFLKIKSLPIRGKEAPFQAYEAAGEGQIRGIIQNAGGLTQEQLMASLHCRKCRILNARPLGDNGTALVTFESTRLPYRIGLRSFTVRVLPYKPKVAVCTTCHRMGHVKERCPNTDNARCSICGLKKHDGDASCPNATPKCRNCGGPHLATDKGCLKRTQLNKKIARRRRPKAPRRIETTVDNQGQPLHAGKRTGASSNNTDTTTPLVPGSAGETRRLRLIATPTSTSFYTGPNTSAQETTATAAERKLTFADAVRMANADTATQTINTTQRRGSKLAQESQTPLIQEPAAQVSEETQTETAVRISASTTPSTQITLEAQLERCIAQLEQRVMEHVQKTIDRAIETCVRTLMERLMLSSTSPFGASITQPAPAASMRSRADHIRGSIRFKNARPCPTGYRTLEYQHHHYGRVILCGDFNARHTAWGYDKCSPRGRKVMADTQNYHLSLINTPDDPTRIGQSIRQADTTPDLTWASHPRSTKRSFPYSDQDKNPPHSGMRDRCTHSHETSLLEETSPSGDIAHLTGQILDAKQQANRRIQVPYDHPDPDKCLLTLWNRRLRLLAKYRKSGRRRSIKRKLRITQQTIEDYTTALASERWMTLCEGFNGNTSTPRVWSILRSLLGQTKTYNGARRVALKEAITPQELAERAASEFFPNTSQPIATTYERDDPVEDFESYNQPFTLFELNHALNTANTHSAPGADQVTTTQLRNLPDTYKQALLEEINRIWEEGKLPPTWRFSLDALLQLKGAVLDPHSTQPRAVVGVDIKKAFDGVPHPTIMSQARTAGLKGRLYNFIAAFLEGRCFQVQVDQATSTTHPNKVGVPQGSVISPTLFNLAMHTLPHRLEAVPGLGHTIYADDITLWVTDGSIGQQEDILQNALNIIYSFATEVGLSTSPEKTEYLVIHGGRSTPSKKAEKNMYSLSIGDQPITRKSTIRILGMYLDLNCTANTWFQKTTGSVKKILHVLRRISTRTRGVREREMRQFVQAFVVSRLLYGLPYHPVNRTQMLALDRLINEARRLITGLPRYTRLDALKSCGGINDLGELVSTHYNIQEARLRTTPAGRSILAKLGYPVHDLPELPQQTPPWEHIARHLHTTTTPPLSTQAELQAITDYARDALLTAKEDAPVTHIIYTDSQAAHQICSDTKYTGPTLYELKVAVSSLRASGHQFIIRWVPAHCGIPGNEKAHRLARAHLLSALAKGPSSSSSLGNPSQEIANPWHDLRFTKAQRATYLSMAANPLSIPKIPSQHFSRREAVMIRQIQTGTQLTPHLLQRFRGNDGAGSSTASGICKNCNSKADLVHLMWSCPLYNLPRQRALDLITNAPVPASPNAWACPDTTISPKHALELWEALLTFIRDPTAPPVGDRLLPATAKRIRPPPPSSTKALKP</sequence>
<dbReference type="EMBL" id="JABSTQ010010608">
    <property type="protein sequence ID" value="KAG0419560.1"/>
    <property type="molecule type" value="Genomic_DNA"/>
</dbReference>
<evidence type="ECO:0000313" key="2">
    <source>
        <dbReference type="Proteomes" id="UP000805193"/>
    </source>
</evidence>
<name>A0AC60PHP1_IXOPE</name>
<protein>
    <submittedName>
        <fullName evidence="1">Uncharacterized protein</fullName>
    </submittedName>
</protein>
<proteinExistence type="predicted"/>
<organism evidence="1 2">
    <name type="scientific">Ixodes persulcatus</name>
    <name type="common">Taiga tick</name>
    <dbReference type="NCBI Taxonomy" id="34615"/>
    <lineage>
        <taxon>Eukaryota</taxon>
        <taxon>Metazoa</taxon>
        <taxon>Ecdysozoa</taxon>
        <taxon>Arthropoda</taxon>
        <taxon>Chelicerata</taxon>
        <taxon>Arachnida</taxon>
        <taxon>Acari</taxon>
        <taxon>Parasitiformes</taxon>
        <taxon>Ixodida</taxon>
        <taxon>Ixodoidea</taxon>
        <taxon>Ixodidae</taxon>
        <taxon>Ixodinae</taxon>
        <taxon>Ixodes</taxon>
    </lineage>
</organism>
<keyword evidence="2" id="KW-1185">Reference proteome</keyword>
<dbReference type="Proteomes" id="UP000805193">
    <property type="component" value="Unassembled WGS sequence"/>
</dbReference>
<comment type="caution">
    <text evidence="1">The sequence shown here is derived from an EMBL/GenBank/DDBJ whole genome shotgun (WGS) entry which is preliminary data.</text>
</comment>
<gene>
    <name evidence="1" type="ORF">HPB47_004017</name>
</gene>